<evidence type="ECO:0000256" key="1">
    <source>
        <dbReference type="SAM" id="Phobius"/>
    </source>
</evidence>
<sequence>MKHNYFHYKIIVFTTSYLMGLGAFYSAYEEGKNCLSNYWDNFFEVYFHHFFNMCRIDIKSTISFISDTSWMQKNYWTTQSLITISSENFKAATYEDFL</sequence>
<dbReference type="AlphaFoldDB" id="A0A1I1BSE1"/>
<keyword evidence="1" id="KW-0472">Membrane</keyword>
<dbReference type="Proteomes" id="UP000198790">
    <property type="component" value="Unassembled WGS sequence"/>
</dbReference>
<evidence type="ECO:0000313" key="2">
    <source>
        <dbReference type="EMBL" id="SFB53315.1"/>
    </source>
</evidence>
<dbReference type="STRING" id="237018.SAMN04489723_11730"/>
<accession>A0A1I1BSE1</accession>
<organism evidence="2 3">
    <name type="scientific">Algoriphagus aquimarinus</name>
    <dbReference type="NCBI Taxonomy" id="237018"/>
    <lineage>
        <taxon>Bacteria</taxon>
        <taxon>Pseudomonadati</taxon>
        <taxon>Bacteroidota</taxon>
        <taxon>Cytophagia</taxon>
        <taxon>Cytophagales</taxon>
        <taxon>Cyclobacteriaceae</taxon>
        <taxon>Algoriphagus</taxon>
    </lineage>
</organism>
<proteinExistence type="predicted"/>
<reference evidence="2 3" key="1">
    <citation type="submission" date="2016-10" db="EMBL/GenBank/DDBJ databases">
        <authorList>
            <person name="de Groot N.N."/>
        </authorList>
    </citation>
    <scope>NUCLEOTIDE SEQUENCE [LARGE SCALE GENOMIC DNA]</scope>
    <source>
        <strain evidence="2 3">DSM 23399</strain>
    </source>
</reference>
<keyword evidence="1" id="KW-0812">Transmembrane</keyword>
<keyword evidence="3" id="KW-1185">Reference proteome</keyword>
<keyword evidence="1" id="KW-1133">Transmembrane helix</keyword>
<dbReference type="RefSeq" id="WP_092899958.1">
    <property type="nucleotide sequence ID" value="NZ_FOKK01000017.1"/>
</dbReference>
<evidence type="ECO:0000313" key="3">
    <source>
        <dbReference type="Proteomes" id="UP000198790"/>
    </source>
</evidence>
<feature type="transmembrane region" description="Helical" evidence="1">
    <location>
        <begin position="6"/>
        <end position="28"/>
    </location>
</feature>
<dbReference type="EMBL" id="FOKK01000017">
    <property type="protein sequence ID" value="SFB53315.1"/>
    <property type="molecule type" value="Genomic_DNA"/>
</dbReference>
<gene>
    <name evidence="2" type="ORF">SAMN04489723_11730</name>
</gene>
<name>A0A1I1BSE1_9BACT</name>
<protein>
    <submittedName>
        <fullName evidence="2">Uncharacterized protein</fullName>
    </submittedName>
</protein>